<dbReference type="Proteomes" id="UP000193623">
    <property type="component" value="Unassembled WGS sequence"/>
</dbReference>
<dbReference type="InterPro" id="IPR023186">
    <property type="entry name" value="IUNH"/>
</dbReference>
<dbReference type="Pfam" id="PF01156">
    <property type="entry name" value="IU_nuc_hydro"/>
    <property type="match status" value="1"/>
</dbReference>
<dbReference type="PANTHER" id="PTHR12304:SF4">
    <property type="entry name" value="URIDINE NUCLEOSIDASE"/>
    <property type="match status" value="1"/>
</dbReference>
<keyword evidence="5" id="KW-1185">Reference proteome</keyword>
<evidence type="ECO:0000256" key="2">
    <source>
        <dbReference type="ARBA" id="ARBA00023295"/>
    </source>
</evidence>
<feature type="domain" description="Inosine/uridine-preferring nucleoside hydrolase" evidence="3">
    <location>
        <begin position="3"/>
        <end position="295"/>
    </location>
</feature>
<dbReference type="PANTHER" id="PTHR12304">
    <property type="entry name" value="INOSINE-URIDINE PREFERRING NUCLEOSIDE HYDROLASE"/>
    <property type="match status" value="1"/>
</dbReference>
<keyword evidence="2 4" id="KW-0326">Glycosidase</keyword>
<keyword evidence="1 4" id="KW-0378">Hydrolase</keyword>
<name>A0A1Y5RYM1_9RHOB</name>
<dbReference type="CDD" id="cd02650">
    <property type="entry name" value="nuc_hydro_CaPnhB"/>
    <property type="match status" value="1"/>
</dbReference>
<sequence length="307" mass="33099">MKLILDTDPGVDDAMTYFYAHAHSAIDLIGITSVFGNVTVDNAYRNAHWLTQTTGATADVRRGAETPLQITPNPPSDYVHGPTGFGDVDIGEVAIPPQDETAAAYLVRMAAASPGEITLCAIGPMTNVARAIQADPAFLDNLKQLVIMGGSLDAGGNVTTQAEANFWNDPHAAEVVFSTPTETEILVVGLDVTTLISFYQADFDELAAQSPKAGGFLRDIGQFYMRFYEEVTGTYQCYLHDVAAIIAAEQPALFTFEDTRLQMVCDGDAIGAMRRSQEPDRPIVRVAMTVQSEAVRTQYKAVAAQNP</sequence>
<dbReference type="RefSeq" id="WP_159453092.1">
    <property type="nucleotide sequence ID" value="NZ_FWFT01000002.1"/>
</dbReference>
<accession>A0A1Y5RYM1</accession>
<evidence type="ECO:0000313" key="4">
    <source>
        <dbReference type="EMBL" id="SLN27139.1"/>
    </source>
</evidence>
<dbReference type="EMBL" id="FWFT01000002">
    <property type="protein sequence ID" value="SLN27139.1"/>
    <property type="molecule type" value="Genomic_DNA"/>
</dbReference>
<dbReference type="SUPFAM" id="SSF53590">
    <property type="entry name" value="Nucleoside hydrolase"/>
    <property type="match status" value="1"/>
</dbReference>
<evidence type="ECO:0000256" key="1">
    <source>
        <dbReference type="ARBA" id="ARBA00022801"/>
    </source>
</evidence>
<protein>
    <submittedName>
        <fullName evidence="4">Pyrimidine-specific ribonucleoside hydrolase RihB</fullName>
        <ecNumber evidence="4">3.2.2.8</ecNumber>
    </submittedName>
</protein>
<reference evidence="4 5" key="1">
    <citation type="submission" date="2017-03" db="EMBL/GenBank/DDBJ databases">
        <authorList>
            <person name="Afonso C.L."/>
            <person name="Miller P.J."/>
            <person name="Scott M.A."/>
            <person name="Spackman E."/>
            <person name="Goraichik I."/>
            <person name="Dimitrov K.M."/>
            <person name="Suarez D.L."/>
            <person name="Swayne D.E."/>
        </authorList>
    </citation>
    <scope>NUCLEOTIDE SEQUENCE [LARGE SCALE GENOMIC DNA]</scope>
    <source>
        <strain evidence="4 5">CECT 8397</strain>
    </source>
</reference>
<proteinExistence type="predicted"/>
<gene>
    <name evidence="4" type="primary">rihB</name>
    <name evidence="4" type="ORF">PSJ8397_01122</name>
</gene>
<dbReference type="GO" id="GO:0006152">
    <property type="term" value="P:purine nucleoside catabolic process"/>
    <property type="evidence" value="ECO:0007669"/>
    <property type="project" value="TreeGrafter"/>
</dbReference>
<dbReference type="AlphaFoldDB" id="A0A1Y5RYM1"/>
<dbReference type="EC" id="3.2.2.8" evidence="4"/>
<evidence type="ECO:0000259" key="3">
    <source>
        <dbReference type="Pfam" id="PF01156"/>
    </source>
</evidence>
<dbReference type="GO" id="GO:0005829">
    <property type="term" value="C:cytosol"/>
    <property type="evidence" value="ECO:0007669"/>
    <property type="project" value="TreeGrafter"/>
</dbReference>
<dbReference type="OrthoDB" id="9797882at2"/>
<dbReference type="InterPro" id="IPR001910">
    <property type="entry name" value="Inosine/uridine_hydrolase_dom"/>
</dbReference>
<evidence type="ECO:0000313" key="5">
    <source>
        <dbReference type="Proteomes" id="UP000193623"/>
    </source>
</evidence>
<dbReference type="InterPro" id="IPR036452">
    <property type="entry name" value="Ribo_hydro-like"/>
</dbReference>
<organism evidence="4 5">
    <name type="scientific">Pseudooctadecabacter jejudonensis</name>
    <dbReference type="NCBI Taxonomy" id="1391910"/>
    <lineage>
        <taxon>Bacteria</taxon>
        <taxon>Pseudomonadati</taxon>
        <taxon>Pseudomonadota</taxon>
        <taxon>Alphaproteobacteria</taxon>
        <taxon>Rhodobacterales</taxon>
        <taxon>Paracoccaceae</taxon>
        <taxon>Pseudooctadecabacter</taxon>
    </lineage>
</organism>
<dbReference type="GO" id="GO:0050263">
    <property type="term" value="F:ribosylpyrimidine nucleosidase activity"/>
    <property type="evidence" value="ECO:0007669"/>
    <property type="project" value="UniProtKB-EC"/>
</dbReference>
<dbReference type="Gene3D" id="3.90.245.10">
    <property type="entry name" value="Ribonucleoside hydrolase-like"/>
    <property type="match status" value="1"/>
</dbReference>
<dbReference type="GO" id="GO:0008477">
    <property type="term" value="F:purine nucleosidase activity"/>
    <property type="evidence" value="ECO:0007669"/>
    <property type="project" value="TreeGrafter"/>
</dbReference>